<protein>
    <recommendedName>
        <fullName evidence="3">histidine kinase</fullName>
        <ecNumber evidence="3">2.7.13.3</ecNumber>
    </recommendedName>
</protein>
<feature type="transmembrane region" description="Helical" evidence="12">
    <location>
        <begin position="55"/>
        <end position="75"/>
    </location>
</feature>
<evidence type="ECO:0000256" key="3">
    <source>
        <dbReference type="ARBA" id="ARBA00012438"/>
    </source>
</evidence>
<dbReference type="RefSeq" id="WP_130292427.1">
    <property type="nucleotide sequence ID" value="NZ_SHKL01000001.1"/>
</dbReference>
<evidence type="ECO:0000256" key="4">
    <source>
        <dbReference type="ARBA" id="ARBA00022475"/>
    </source>
</evidence>
<evidence type="ECO:0000256" key="1">
    <source>
        <dbReference type="ARBA" id="ARBA00000085"/>
    </source>
</evidence>
<keyword evidence="9" id="KW-0067">ATP-binding</keyword>
<accession>A0A4Q7V1M0</accession>
<reference evidence="14 15" key="1">
    <citation type="submission" date="2019-02" db="EMBL/GenBank/DDBJ databases">
        <title>Sequencing the genomes of 1000 actinobacteria strains.</title>
        <authorList>
            <person name="Klenk H.-P."/>
        </authorList>
    </citation>
    <scope>NUCLEOTIDE SEQUENCE [LARGE SCALE GENOMIC DNA]</scope>
    <source>
        <strain evidence="14 15">DSM 45779</strain>
    </source>
</reference>
<keyword evidence="5" id="KW-0597">Phosphoprotein</keyword>
<feature type="transmembrane region" description="Helical" evidence="12">
    <location>
        <begin position="129"/>
        <end position="149"/>
    </location>
</feature>
<organism evidence="14 15">
    <name type="scientific">Pseudonocardia sediminis</name>
    <dbReference type="NCBI Taxonomy" id="1397368"/>
    <lineage>
        <taxon>Bacteria</taxon>
        <taxon>Bacillati</taxon>
        <taxon>Actinomycetota</taxon>
        <taxon>Actinomycetes</taxon>
        <taxon>Pseudonocardiales</taxon>
        <taxon>Pseudonocardiaceae</taxon>
        <taxon>Pseudonocardia</taxon>
    </lineage>
</organism>
<evidence type="ECO:0000256" key="5">
    <source>
        <dbReference type="ARBA" id="ARBA00022553"/>
    </source>
</evidence>
<keyword evidence="8 14" id="KW-0418">Kinase</keyword>
<keyword evidence="4" id="KW-1003">Cell membrane</keyword>
<sequence>MIEGGADGADGDGVRPDEWPQRTSEERTAVVLRLGVVVAAIALLVADPGLAGDRLGVAVALVAGGLVYALVLGAAGLARRHLPVPPAVLTGVDGLLALCACALTGGVGSLMIGALPLVVIAASLRTGPVVGRLAAAALGIGFTAAALLGSDPAVTIQRRLLTGLWWTGFLVATAVLVGVLVRLLERQLRATAESRARAETEHERYLSERALRDRLVSEGQARLDGARVVLHEFRTPVASLTALTSDLAADRLSEDSRRTATRLLADHAVHLQDMLDGLADLAVSAGSPLGRVRPRRVVLAELADGVLDAAGVEGHRRRAVVDPPEASVRCDPQRLRRLLTNLAENAARHSGDEPVELELRHAGGVLVADIRDRGPGLPQGQEGVVTAKGVALGERRGTAGLGLWIAEALATAMDGELSLQPRDGGGLTAHLELPLPAA</sequence>
<keyword evidence="10" id="KW-0902">Two-component regulatory system</keyword>
<dbReference type="InterPro" id="IPR003661">
    <property type="entry name" value="HisK_dim/P_dom"/>
</dbReference>
<evidence type="ECO:0000256" key="10">
    <source>
        <dbReference type="ARBA" id="ARBA00023012"/>
    </source>
</evidence>
<dbReference type="Pfam" id="PF02518">
    <property type="entry name" value="HATPase_c"/>
    <property type="match status" value="1"/>
</dbReference>
<feature type="transmembrane region" description="Helical" evidence="12">
    <location>
        <begin position="164"/>
        <end position="184"/>
    </location>
</feature>
<evidence type="ECO:0000256" key="2">
    <source>
        <dbReference type="ARBA" id="ARBA00004651"/>
    </source>
</evidence>
<dbReference type="GO" id="GO:0000155">
    <property type="term" value="F:phosphorelay sensor kinase activity"/>
    <property type="evidence" value="ECO:0007669"/>
    <property type="project" value="InterPro"/>
</dbReference>
<dbReference type="GO" id="GO:0005524">
    <property type="term" value="F:ATP binding"/>
    <property type="evidence" value="ECO:0007669"/>
    <property type="project" value="UniProtKB-KW"/>
</dbReference>
<feature type="region of interest" description="Disordered" evidence="11">
    <location>
        <begin position="1"/>
        <end position="22"/>
    </location>
</feature>
<dbReference type="GO" id="GO:0005886">
    <property type="term" value="C:plasma membrane"/>
    <property type="evidence" value="ECO:0007669"/>
    <property type="project" value="UniProtKB-SubCell"/>
</dbReference>
<dbReference type="Gene3D" id="3.30.565.10">
    <property type="entry name" value="Histidine kinase-like ATPase, C-terminal domain"/>
    <property type="match status" value="1"/>
</dbReference>
<evidence type="ECO:0000256" key="7">
    <source>
        <dbReference type="ARBA" id="ARBA00022741"/>
    </source>
</evidence>
<dbReference type="PRINTS" id="PR00344">
    <property type="entry name" value="BCTRLSENSOR"/>
</dbReference>
<evidence type="ECO:0000256" key="6">
    <source>
        <dbReference type="ARBA" id="ARBA00022679"/>
    </source>
</evidence>
<dbReference type="EMBL" id="SHKL01000001">
    <property type="protein sequence ID" value="RZT88422.1"/>
    <property type="molecule type" value="Genomic_DNA"/>
</dbReference>
<name>A0A4Q7V1M0_PSEST</name>
<dbReference type="CDD" id="cd00082">
    <property type="entry name" value="HisKA"/>
    <property type="match status" value="1"/>
</dbReference>
<evidence type="ECO:0000256" key="12">
    <source>
        <dbReference type="SAM" id="Phobius"/>
    </source>
</evidence>
<comment type="caution">
    <text evidence="14">The sequence shown here is derived from an EMBL/GenBank/DDBJ whole genome shotgun (WGS) entry which is preliminary data.</text>
</comment>
<comment type="catalytic activity">
    <reaction evidence="1">
        <text>ATP + protein L-histidine = ADP + protein N-phospho-L-histidine.</text>
        <dbReference type="EC" id="2.7.13.3"/>
    </reaction>
</comment>
<evidence type="ECO:0000313" key="14">
    <source>
        <dbReference type="EMBL" id="RZT88422.1"/>
    </source>
</evidence>
<dbReference type="PANTHER" id="PTHR44936:SF10">
    <property type="entry name" value="SENSOR PROTEIN RSTB"/>
    <property type="match status" value="1"/>
</dbReference>
<dbReference type="InterPro" id="IPR050980">
    <property type="entry name" value="2C_sensor_his_kinase"/>
</dbReference>
<dbReference type="SUPFAM" id="SSF47384">
    <property type="entry name" value="Homodimeric domain of signal transducing histidine kinase"/>
    <property type="match status" value="1"/>
</dbReference>
<dbReference type="SMART" id="SM00387">
    <property type="entry name" value="HATPase_c"/>
    <property type="match status" value="1"/>
</dbReference>
<keyword evidence="7" id="KW-0547">Nucleotide-binding</keyword>
<dbReference type="SUPFAM" id="SSF55874">
    <property type="entry name" value="ATPase domain of HSP90 chaperone/DNA topoisomerase II/histidine kinase"/>
    <property type="match status" value="1"/>
</dbReference>
<dbReference type="InterPro" id="IPR004358">
    <property type="entry name" value="Sig_transdc_His_kin-like_C"/>
</dbReference>
<evidence type="ECO:0000256" key="11">
    <source>
        <dbReference type="SAM" id="MobiDB-lite"/>
    </source>
</evidence>
<feature type="transmembrane region" description="Helical" evidence="12">
    <location>
        <begin position="95"/>
        <end position="122"/>
    </location>
</feature>
<dbReference type="PANTHER" id="PTHR44936">
    <property type="entry name" value="SENSOR PROTEIN CREC"/>
    <property type="match status" value="1"/>
</dbReference>
<feature type="compositionally biased region" description="Basic and acidic residues" evidence="11">
    <location>
        <begin position="12"/>
        <end position="22"/>
    </location>
</feature>
<dbReference type="InterPro" id="IPR003594">
    <property type="entry name" value="HATPase_dom"/>
</dbReference>
<dbReference type="Proteomes" id="UP000291591">
    <property type="component" value="Unassembled WGS sequence"/>
</dbReference>
<dbReference type="PROSITE" id="PS50109">
    <property type="entry name" value="HIS_KIN"/>
    <property type="match status" value="1"/>
</dbReference>
<feature type="domain" description="Histidine kinase" evidence="13">
    <location>
        <begin position="228"/>
        <end position="437"/>
    </location>
</feature>
<dbReference type="InterPro" id="IPR036097">
    <property type="entry name" value="HisK_dim/P_sf"/>
</dbReference>
<dbReference type="EC" id="2.7.13.3" evidence="3"/>
<dbReference type="AlphaFoldDB" id="A0A4Q7V1M0"/>
<proteinExistence type="predicted"/>
<gene>
    <name evidence="14" type="ORF">EV383_5361</name>
</gene>
<evidence type="ECO:0000256" key="9">
    <source>
        <dbReference type="ARBA" id="ARBA00022840"/>
    </source>
</evidence>
<evidence type="ECO:0000313" key="15">
    <source>
        <dbReference type="Proteomes" id="UP000291591"/>
    </source>
</evidence>
<keyword evidence="6" id="KW-0808">Transferase</keyword>
<dbReference type="InterPro" id="IPR036890">
    <property type="entry name" value="HATPase_C_sf"/>
</dbReference>
<evidence type="ECO:0000256" key="8">
    <source>
        <dbReference type="ARBA" id="ARBA00022777"/>
    </source>
</evidence>
<keyword evidence="15" id="KW-1185">Reference proteome</keyword>
<feature type="transmembrane region" description="Helical" evidence="12">
    <location>
        <begin position="28"/>
        <end position="46"/>
    </location>
</feature>
<comment type="subcellular location">
    <subcellularLocation>
        <location evidence="2">Cell membrane</location>
        <topology evidence="2">Multi-pass membrane protein</topology>
    </subcellularLocation>
</comment>
<keyword evidence="12" id="KW-0812">Transmembrane</keyword>
<evidence type="ECO:0000259" key="13">
    <source>
        <dbReference type="PROSITE" id="PS50109"/>
    </source>
</evidence>
<dbReference type="OrthoDB" id="5176662at2"/>
<keyword evidence="12" id="KW-1133">Transmembrane helix</keyword>
<dbReference type="InterPro" id="IPR005467">
    <property type="entry name" value="His_kinase_dom"/>
</dbReference>
<keyword evidence="12" id="KW-0472">Membrane</keyword>